<evidence type="ECO:0000256" key="6">
    <source>
        <dbReference type="ARBA" id="ARBA00022692"/>
    </source>
</evidence>
<dbReference type="Pfam" id="PF00691">
    <property type="entry name" value="OmpA"/>
    <property type="match status" value="1"/>
</dbReference>
<dbReference type="SUPFAM" id="SSF103088">
    <property type="entry name" value="OmpA-like"/>
    <property type="match status" value="1"/>
</dbReference>
<keyword evidence="6" id="KW-0812">Transmembrane</keyword>
<evidence type="ECO:0000256" key="1">
    <source>
        <dbReference type="ARBA" id="ARBA00004571"/>
    </source>
</evidence>
<comment type="subcellular location">
    <subcellularLocation>
        <location evidence="1">Cell outer membrane</location>
        <topology evidence="1">Multi-pass membrane protein</topology>
    </subcellularLocation>
    <subcellularLocation>
        <location evidence="2">Secreted</location>
    </subcellularLocation>
</comment>
<dbReference type="InterPro" id="IPR036737">
    <property type="entry name" value="OmpA-like_sf"/>
</dbReference>
<dbReference type="InterPro" id="IPR059100">
    <property type="entry name" value="TSP3_bac"/>
</dbReference>
<gene>
    <name evidence="14" type="ORF">ASZ90_003147</name>
</gene>
<name>A0A0W8G1K3_9ZZZZ</name>
<dbReference type="Pfam" id="PF18884">
    <property type="entry name" value="TSP3_bac"/>
    <property type="match status" value="8"/>
</dbReference>
<dbReference type="CDD" id="cd07185">
    <property type="entry name" value="OmpA_C-like"/>
    <property type="match status" value="1"/>
</dbReference>
<keyword evidence="3" id="KW-0813">Transport</keyword>
<evidence type="ECO:0000256" key="4">
    <source>
        <dbReference type="ARBA" id="ARBA00022452"/>
    </source>
</evidence>
<dbReference type="GO" id="GO:0015288">
    <property type="term" value="F:porin activity"/>
    <property type="evidence" value="ECO:0007669"/>
    <property type="project" value="UniProtKB-KW"/>
</dbReference>
<dbReference type="PANTHER" id="PTHR37467">
    <property type="entry name" value="EXPORTED CALCIUM-BINDING GLYCOPROTEIN-RELATED"/>
    <property type="match status" value="1"/>
</dbReference>
<dbReference type="SUPFAM" id="SSF56925">
    <property type="entry name" value="OMPA-like"/>
    <property type="match status" value="1"/>
</dbReference>
<feature type="compositionally biased region" description="Acidic residues" evidence="12">
    <location>
        <begin position="260"/>
        <end position="269"/>
    </location>
</feature>
<feature type="region of interest" description="Disordered" evidence="12">
    <location>
        <begin position="227"/>
        <end position="269"/>
    </location>
</feature>
<keyword evidence="8" id="KW-0106">Calcium</keyword>
<evidence type="ECO:0000256" key="5">
    <source>
        <dbReference type="ARBA" id="ARBA00022525"/>
    </source>
</evidence>
<dbReference type="GO" id="GO:0009279">
    <property type="term" value="C:cell outer membrane"/>
    <property type="evidence" value="ECO:0007669"/>
    <property type="project" value="UniProtKB-SubCell"/>
</dbReference>
<dbReference type="Gene3D" id="2.40.160.20">
    <property type="match status" value="1"/>
</dbReference>
<dbReference type="InterPro" id="IPR011250">
    <property type="entry name" value="OMP/PagP_B-barrel"/>
</dbReference>
<keyword evidence="7" id="KW-0732">Signal</keyword>
<dbReference type="Gene3D" id="3.30.1330.60">
    <property type="entry name" value="OmpA-like domain"/>
    <property type="match status" value="1"/>
</dbReference>
<evidence type="ECO:0000256" key="2">
    <source>
        <dbReference type="ARBA" id="ARBA00004613"/>
    </source>
</evidence>
<dbReference type="InterPro" id="IPR028974">
    <property type="entry name" value="TSP_type-3_rpt"/>
</dbReference>
<accession>A0A0W8G1K3</accession>
<evidence type="ECO:0000259" key="13">
    <source>
        <dbReference type="PROSITE" id="PS51123"/>
    </source>
</evidence>
<reference evidence="14" key="1">
    <citation type="journal article" date="2015" name="Proc. Natl. Acad. Sci. U.S.A.">
        <title>Networks of energetic and metabolic interactions define dynamics in microbial communities.</title>
        <authorList>
            <person name="Embree M."/>
            <person name="Liu J.K."/>
            <person name="Al-Bassam M.M."/>
            <person name="Zengler K."/>
        </authorList>
    </citation>
    <scope>NUCLEOTIDE SEQUENCE</scope>
</reference>
<comment type="caution">
    <text evidence="14">The sequence shown here is derived from an EMBL/GenBank/DDBJ whole genome shotgun (WGS) entry which is preliminary data.</text>
</comment>
<evidence type="ECO:0000313" key="14">
    <source>
        <dbReference type="EMBL" id="KUG27002.1"/>
    </source>
</evidence>
<sequence>MKLFTKIFLVLTLALFISTNVDAQFKNFGLKGGLQFNGIMPATEFEDDNGISLTGFLARGFLRFELTSFLNAELGAGYGNIRGDDFNYTTMTKGPGEYSTNIIPIDFRLLITPMNFESWNPYFYFGAGYMNYKVGIKPTVTSPEAVESEGWTTIFPVGLGTEIKITDNLLVDLSVGLTYTLTDNLNFYKIPDLNDAFFSLGVGITFSGESCDTDKDGDGLTRCEEEALGTDPLNPDTDGDGLSDGDEVLKYKTDPLNPDTDGDGLSDGDEVWKYKTNPLKADTDGDGLSDGDEVLRYRTDPLKADTDGDGLSDGDEVLKYGTDPLKADTDGDGLSDGDEVSGKLNPFKERAFYPEFPGSTNPLSPDTDGDGLTDYEEIMTYKTDPNNPDTDGGSVGDGIEVRRGTDPLDPSDDIVQIDVPIVLEGITFATNKYNITPESESVLSKALKTLRTYDDIIVEISGHTDSDGSNAYNQTLSYNRANAVREWLISNGISSDRITAVGYGEEKPRVANDTPEHKRMNRRIEFKRIK</sequence>
<dbReference type="GO" id="GO:0046930">
    <property type="term" value="C:pore complex"/>
    <property type="evidence" value="ECO:0007669"/>
    <property type="project" value="UniProtKB-KW"/>
</dbReference>
<evidence type="ECO:0000256" key="11">
    <source>
        <dbReference type="ARBA" id="ARBA00023136"/>
    </source>
</evidence>
<feature type="compositionally biased region" description="Acidic residues" evidence="12">
    <location>
        <begin position="237"/>
        <end position="246"/>
    </location>
</feature>
<dbReference type="EMBL" id="LNQE01000376">
    <property type="protein sequence ID" value="KUG27002.1"/>
    <property type="molecule type" value="Genomic_DNA"/>
</dbReference>
<organism evidence="14">
    <name type="scientific">hydrocarbon metagenome</name>
    <dbReference type="NCBI Taxonomy" id="938273"/>
    <lineage>
        <taxon>unclassified sequences</taxon>
        <taxon>metagenomes</taxon>
        <taxon>ecological metagenomes</taxon>
    </lineage>
</organism>
<dbReference type="PANTHER" id="PTHR37467:SF1">
    <property type="entry name" value="EXPORTED CALCIUM-BINDING GLYCOPROTEIN"/>
    <property type="match status" value="1"/>
</dbReference>
<dbReference type="GO" id="GO:0006811">
    <property type="term" value="P:monoatomic ion transport"/>
    <property type="evidence" value="ECO:0007669"/>
    <property type="project" value="UniProtKB-KW"/>
</dbReference>
<evidence type="ECO:0000256" key="8">
    <source>
        <dbReference type="ARBA" id="ARBA00022837"/>
    </source>
</evidence>
<evidence type="ECO:0000256" key="10">
    <source>
        <dbReference type="ARBA" id="ARBA00023114"/>
    </source>
</evidence>
<keyword evidence="10" id="KW-0626">Porin</keyword>
<dbReference type="Gene3D" id="4.10.1080.10">
    <property type="entry name" value="TSP type-3 repeat"/>
    <property type="match status" value="1"/>
</dbReference>
<dbReference type="SUPFAM" id="SSF103647">
    <property type="entry name" value="TSP type-3 repeat"/>
    <property type="match status" value="1"/>
</dbReference>
<dbReference type="AlphaFoldDB" id="A0A0W8G1K3"/>
<keyword evidence="5" id="KW-0964">Secreted</keyword>
<feature type="domain" description="OmpA-like" evidence="13">
    <location>
        <begin position="415"/>
        <end position="530"/>
    </location>
</feature>
<evidence type="ECO:0000256" key="12">
    <source>
        <dbReference type="SAM" id="MobiDB-lite"/>
    </source>
</evidence>
<dbReference type="InterPro" id="IPR006664">
    <property type="entry name" value="OMP_bac"/>
</dbReference>
<evidence type="ECO:0000256" key="9">
    <source>
        <dbReference type="ARBA" id="ARBA00023065"/>
    </source>
</evidence>
<evidence type="ECO:0000256" key="7">
    <source>
        <dbReference type="ARBA" id="ARBA00022729"/>
    </source>
</evidence>
<keyword evidence="9" id="KW-0406">Ion transport</keyword>
<proteinExistence type="predicted"/>
<dbReference type="GO" id="GO:0005509">
    <property type="term" value="F:calcium ion binding"/>
    <property type="evidence" value="ECO:0007669"/>
    <property type="project" value="InterPro"/>
</dbReference>
<keyword evidence="11" id="KW-0472">Membrane</keyword>
<dbReference type="PROSITE" id="PS51123">
    <property type="entry name" value="OMPA_2"/>
    <property type="match status" value="1"/>
</dbReference>
<dbReference type="PRINTS" id="PR01021">
    <property type="entry name" value="OMPADOMAIN"/>
</dbReference>
<dbReference type="InterPro" id="IPR006665">
    <property type="entry name" value="OmpA-like"/>
</dbReference>
<dbReference type="InterPro" id="IPR053180">
    <property type="entry name" value="Ca-binding_acidic-repeat"/>
</dbReference>
<evidence type="ECO:0000256" key="3">
    <source>
        <dbReference type="ARBA" id="ARBA00022448"/>
    </source>
</evidence>
<keyword evidence="4" id="KW-1134">Transmembrane beta strand</keyword>
<protein>
    <submittedName>
        <fullName evidence="14">Putative internalin</fullName>
    </submittedName>
</protein>
<dbReference type="InterPro" id="IPR027385">
    <property type="entry name" value="Beta-barrel_OMP"/>
</dbReference>
<dbReference type="Pfam" id="PF13505">
    <property type="entry name" value="OMP_b-brl"/>
    <property type="match status" value="1"/>
</dbReference>